<dbReference type="InterPro" id="IPR001387">
    <property type="entry name" value="Cro/C1-type_HTH"/>
</dbReference>
<dbReference type="Proteomes" id="UP000281028">
    <property type="component" value="Unassembled WGS sequence"/>
</dbReference>
<evidence type="ECO:0000313" key="1">
    <source>
        <dbReference type="EMBL" id="NSL89626.1"/>
    </source>
</evidence>
<evidence type="ECO:0000313" key="2">
    <source>
        <dbReference type="Proteomes" id="UP000281028"/>
    </source>
</evidence>
<dbReference type="OrthoDB" id="660795at2"/>
<dbReference type="GO" id="GO:0003677">
    <property type="term" value="F:DNA binding"/>
    <property type="evidence" value="ECO:0007669"/>
    <property type="project" value="InterPro"/>
</dbReference>
<name>A0A3S1CN74_9BACT</name>
<dbReference type="Gene3D" id="1.10.260.40">
    <property type="entry name" value="lambda repressor-like DNA-binding domains"/>
    <property type="match status" value="1"/>
</dbReference>
<dbReference type="Pfam" id="PF13443">
    <property type="entry name" value="HTH_26"/>
    <property type="match status" value="2"/>
</dbReference>
<dbReference type="RefSeq" id="WP_127044186.1">
    <property type="nucleotide sequence ID" value="NZ_JAABOK010000007.1"/>
</dbReference>
<dbReference type="AlphaFoldDB" id="A0A3S1CN74"/>
<dbReference type="SMART" id="SM00530">
    <property type="entry name" value="HTH_XRE"/>
    <property type="match status" value="2"/>
</dbReference>
<dbReference type="SUPFAM" id="SSF47413">
    <property type="entry name" value="lambda repressor-like DNA-binding domains"/>
    <property type="match status" value="2"/>
</dbReference>
<dbReference type="EMBL" id="RIAR02000001">
    <property type="protein sequence ID" value="NSL89626.1"/>
    <property type="molecule type" value="Genomic_DNA"/>
</dbReference>
<reference evidence="1" key="1">
    <citation type="submission" date="2020-05" db="EMBL/GenBank/DDBJ databases">
        <title>Chitinophaga laudate sp. nov., isolated from a tropical peat swamp.</title>
        <authorList>
            <person name="Goh C.B.S."/>
            <person name="Lee M.S."/>
            <person name="Parimannan S."/>
            <person name="Pasbakhsh P."/>
            <person name="Yule C.M."/>
            <person name="Rajandas H."/>
            <person name="Loke S."/>
            <person name="Croft L."/>
            <person name="Tan J.B.L."/>
        </authorList>
    </citation>
    <scope>NUCLEOTIDE SEQUENCE</scope>
    <source>
        <strain evidence="1">Mgbs1</strain>
    </source>
</reference>
<dbReference type="InterPro" id="IPR010982">
    <property type="entry name" value="Lambda_DNA-bd_dom_sf"/>
</dbReference>
<organism evidence="1 2">
    <name type="scientific">Chitinophaga solisilvae</name>
    <dbReference type="NCBI Taxonomy" id="1233460"/>
    <lineage>
        <taxon>Bacteria</taxon>
        <taxon>Pseudomonadati</taxon>
        <taxon>Bacteroidota</taxon>
        <taxon>Chitinophagia</taxon>
        <taxon>Chitinophagales</taxon>
        <taxon>Chitinophagaceae</taxon>
        <taxon>Chitinophaga</taxon>
    </lineage>
</organism>
<gene>
    <name evidence="1" type="ORF">ECE50_022485</name>
</gene>
<dbReference type="PROSITE" id="PS50943">
    <property type="entry name" value="HTH_CROC1"/>
    <property type="match status" value="1"/>
</dbReference>
<protein>
    <submittedName>
        <fullName evidence="1">Helix-turn-helix transcriptional regulator</fullName>
    </submittedName>
</protein>
<proteinExistence type="predicted"/>
<sequence length="204" mass="23818">MQSSLIHMGQRLKQILKQKKIKIIDFAKMAGFTNQIAHYHLRNSDMKRINLERFCLLIGITPEEFIRWNGAVQMINGKNIHHGNRLQNLIAEKGLNKSKLAERLNMSRRTMYNVFEKETFSPDELDRVAKGLDMTAEAFLNPGSIQEARQTDSEEMMLLREKYYKLLEEHNQLLKSYTAVKDDVIKVKKELATLRKQTKPKTVK</sequence>
<accession>A0A3S1CN74</accession>
<dbReference type="CDD" id="cd00093">
    <property type="entry name" value="HTH_XRE"/>
    <property type="match status" value="1"/>
</dbReference>
<keyword evidence="2" id="KW-1185">Reference proteome</keyword>
<comment type="caution">
    <text evidence="1">The sequence shown here is derived from an EMBL/GenBank/DDBJ whole genome shotgun (WGS) entry which is preliminary data.</text>
</comment>